<evidence type="ECO:0000256" key="5">
    <source>
        <dbReference type="HAMAP-Rule" id="MF_00010"/>
    </source>
</evidence>
<dbReference type="InterPro" id="IPR003844">
    <property type="entry name" value="UPF0060"/>
</dbReference>
<dbReference type="PANTHER" id="PTHR36116:SF1">
    <property type="entry name" value="UPF0060 MEMBRANE PROTEIN YNFA"/>
    <property type="match status" value="1"/>
</dbReference>
<keyword evidence="1 5" id="KW-1003">Cell membrane</keyword>
<keyword evidence="7" id="KW-1185">Reference proteome</keyword>
<proteinExistence type="inferred from homology"/>
<sequence length="107" mass="11498">MTTFAVFALAALAEIGGCFAFWSWQRLGQSPLWLIPGMASLGCFAWLLTLSPADQAGRSYAIYGGIYIATSLLWLWLVEGKRPDTWDMAGTALCLIGAAVILLGPRG</sequence>
<reference evidence="6 7" key="1">
    <citation type="submission" date="2020-04" db="EMBL/GenBank/DDBJ databases">
        <title>Donghicola sp., a member of the Rhodobacteraceae family isolated from mangrove forest in Thailand.</title>
        <authorList>
            <person name="Charoenyingcharoen P."/>
            <person name="Yukphan P."/>
        </authorList>
    </citation>
    <scope>NUCLEOTIDE SEQUENCE [LARGE SCALE GENOMIC DNA]</scope>
    <source>
        <strain evidence="6 7">C2-DW-16</strain>
    </source>
</reference>
<accession>A0ABX2PB76</accession>
<comment type="similarity">
    <text evidence="5">Belongs to the UPF0060 family.</text>
</comment>
<organism evidence="6 7">
    <name type="scientific">Donghicola mangrovi</name>
    <dbReference type="NCBI Taxonomy" id="2729614"/>
    <lineage>
        <taxon>Bacteria</taxon>
        <taxon>Pseudomonadati</taxon>
        <taxon>Pseudomonadota</taxon>
        <taxon>Alphaproteobacteria</taxon>
        <taxon>Rhodobacterales</taxon>
        <taxon>Roseobacteraceae</taxon>
        <taxon>Donghicola</taxon>
    </lineage>
</organism>
<dbReference type="Proteomes" id="UP000523601">
    <property type="component" value="Unassembled WGS sequence"/>
</dbReference>
<evidence type="ECO:0000313" key="7">
    <source>
        <dbReference type="Proteomes" id="UP000523601"/>
    </source>
</evidence>
<evidence type="ECO:0000313" key="6">
    <source>
        <dbReference type="EMBL" id="NVO26272.1"/>
    </source>
</evidence>
<keyword evidence="4 5" id="KW-0472">Membrane</keyword>
<gene>
    <name evidence="6" type="ORF">HJ526_02475</name>
</gene>
<comment type="subcellular location">
    <subcellularLocation>
        <location evidence="5">Cell membrane</location>
        <topology evidence="5">Multi-pass membrane protein</topology>
    </subcellularLocation>
</comment>
<dbReference type="NCBIfam" id="NF002586">
    <property type="entry name" value="PRK02237.1"/>
    <property type="match status" value="1"/>
</dbReference>
<evidence type="ECO:0000256" key="4">
    <source>
        <dbReference type="ARBA" id="ARBA00023136"/>
    </source>
</evidence>
<evidence type="ECO:0000256" key="3">
    <source>
        <dbReference type="ARBA" id="ARBA00022989"/>
    </source>
</evidence>
<feature type="transmembrane region" description="Helical" evidence="5">
    <location>
        <begin position="30"/>
        <end position="48"/>
    </location>
</feature>
<dbReference type="Pfam" id="PF02694">
    <property type="entry name" value="UPF0060"/>
    <property type="match status" value="1"/>
</dbReference>
<dbReference type="RefSeq" id="WP_176852668.1">
    <property type="nucleotide sequence ID" value="NZ_JABCJD010000001.1"/>
</dbReference>
<protein>
    <submittedName>
        <fullName evidence="6">YnfA family protein</fullName>
    </submittedName>
</protein>
<dbReference type="PANTHER" id="PTHR36116">
    <property type="entry name" value="UPF0060 MEMBRANE PROTEIN YNFA"/>
    <property type="match status" value="1"/>
</dbReference>
<dbReference type="InterPro" id="IPR037185">
    <property type="entry name" value="EmrE-like"/>
</dbReference>
<name>A0ABX2PB76_9RHOB</name>
<feature type="transmembrane region" description="Helical" evidence="5">
    <location>
        <begin position="60"/>
        <end position="77"/>
    </location>
</feature>
<dbReference type="HAMAP" id="MF_00010">
    <property type="entry name" value="UPF0060"/>
    <property type="match status" value="1"/>
</dbReference>
<feature type="transmembrane region" description="Helical" evidence="5">
    <location>
        <begin position="89"/>
        <end position="105"/>
    </location>
</feature>
<keyword evidence="3 5" id="KW-1133">Transmembrane helix</keyword>
<evidence type="ECO:0000256" key="2">
    <source>
        <dbReference type="ARBA" id="ARBA00022692"/>
    </source>
</evidence>
<dbReference type="EMBL" id="JABCJD010000001">
    <property type="protein sequence ID" value="NVO26272.1"/>
    <property type="molecule type" value="Genomic_DNA"/>
</dbReference>
<comment type="caution">
    <text evidence="6">The sequence shown here is derived from an EMBL/GenBank/DDBJ whole genome shotgun (WGS) entry which is preliminary data.</text>
</comment>
<evidence type="ECO:0000256" key="1">
    <source>
        <dbReference type="ARBA" id="ARBA00022475"/>
    </source>
</evidence>
<dbReference type="SUPFAM" id="SSF103481">
    <property type="entry name" value="Multidrug resistance efflux transporter EmrE"/>
    <property type="match status" value="1"/>
</dbReference>
<keyword evidence="2 5" id="KW-0812">Transmembrane</keyword>